<dbReference type="AlphaFoldDB" id="A0A291MYQ3"/>
<dbReference type="RefSeq" id="WP_097383282.1">
    <property type="nucleotide sequence ID" value="NZ_CP023741.1"/>
</dbReference>
<dbReference type="InterPro" id="IPR014347">
    <property type="entry name" value="Tautomerase/MIF_sf"/>
</dbReference>
<evidence type="ECO:0000313" key="2">
    <source>
        <dbReference type="Proteomes" id="UP000219422"/>
    </source>
</evidence>
<dbReference type="PANTHER" id="PTHR38460:SF1">
    <property type="entry name" value="TAUTOMERASE YOLI-RELATED"/>
    <property type="match status" value="1"/>
</dbReference>
<dbReference type="Gene3D" id="3.30.429.10">
    <property type="entry name" value="Macrophage Migration Inhibitory Factor"/>
    <property type="match status" value="1"/>
</dbReference>
<accession>A0A291MYQ3</accession>
<dbReference type="Pfam" id="PF14552">
    <property type="entry name" value="Tautomerase_2"/>
    <property type="match status" value="1"/>
</dbReference>
<dbReference type="EMBL" id="CP023741">
    <property type="protein sequence ID" value="ATI80030.1"/>
    <property type="molecule type" value="Genomic_DNA"/>
</dbReference>
<evidence type="ECO:0000313" key="1">
    <source>
        <dbReference type="EMBL" id="ATI80030.1"/>
    </source>
</evidence>
<dbReference type="PANTHER" id="PTHR38460">
    <property type="entry name" value="TAUTOMERASE YOLI-RELATED"/>
    <property type="match status" value="1"/>
</dbReference>
<sequence length="130" mass="14545">MPLFQAHVPTGRYTAQQRTAMVEAFTESLVDGFALPVDDRFVVISEHGPDGLFIHPTYGDMKRSDRAIIVTVVIPETRPRSEKRKFLEAIVKRLGEKVGVAPDDVFITLIPIPRENFSFGRGFSPFDPGD</sequence>
<dbReference type="InterPro" id="IPR037479">
    <property type="entry name" value="Tauto_MSAD"/>
</dbReference>
<gene>
    <name evidence="1" type="ORF">A6768_08455</name>
</gene>
<organism evidence="1 2">
    <name type="scientific">Sphingobium yanoikuyae</name>
    <name type="common">Sphingomonas yanoikuyae</name>
    <dbReference type="NCBI Taxonomy" id="13690"/>
    <lineage>
        <taxon>Bacteria</taxon>
        <taxon>Pseudomonadati</taxon>
        <taxon>Pseudomonadota</taxon>
        <taxon>Alphaproteobacteria</taxon>
        <taxon>Sphingomonadales</taxon>
        <taxon>Sphingomonadaceae</taxon>
        <taxon>Sphingobium</taxon>
    </lineage>
</organism>
<reference evidence="1 2" key="1">
    <citation type="submission" date="2017-10" db="EMBL/GenBank/DDBJ databases">
        <title>Sphingobium yanoikuyae S72.</title>
        <authorList>
            <person name="Sanchez E."/>
            <person name="Bustos P."/>
            <person name="Mendoza P."/>
            <person name="Guo X."/>
            <person name="Mendoza A."/>
        </authorList>
    </citation>
    <scope>NUCLEOTIDE SEQUENCE [LARGE SCALE GENOMIC DNA]</scope>
    <source>
        <strain evidence="1 2">S72</strain>
    </source>
</reference>
<protein>
    <submittedName>
        <fullName evidence="1">Tautomerase family protein</fullName>
    </submittedName>
</protein>
<proteinExistence type="predicted"/>
<dbReference type="SUPFAM" id="SSF55331">
    <property type="entry name" value="Tautomerase/MIF"/>
    <property type="match status" value="1"/>
</dbReference>
<dbReference type="Proteomes" id="UP000219422">
    <property type="component" value="Chromosome"/>
</dbReference>
<name>A0A291MYQ3_SPHYA</name>
<dbReference type="KEGG" id="sya:A6768_08455"/>
<dbReference type="GeneID" id="57776865"/>